<gene>
    <name evidence="8" type="ORF">GWO12_07555</name>
</gene>
<dbReference type="InterPro" id="IPR000086">
    <property type="entry name" value="NUDIX_hydrolase_dom"/>
</dbReference>
<dbReference type="CDD" id="cd18870">
    <property type="entry name" value="NUDIX_AcylCoAdiphos_Nudt19"/>
    <property type="match status" value="1"/>
</dbReference>
<accession>A0AAE5C8Z5</accession>
<evidence type="ECO:0000256" key="1">
    <source>
        <dbReference type="ARBA" id="ARBA00001936"/>
    </source>
</evidence>
<keyword evidence="4" id="KW-0378">Hydrolase</keyword>
<dbReference type="InterPro" id="IPR039121">
    <property type="entry name" value="NUDT19"/>
</dbReference>
<dbReference type="PANTHER" id="PTHR12318">
    <property type="entry name" value="TESTOSTERONE-REGULATED PROTEIN RP2"/>
    <property type="match status" value="1"/>
</dbReference>
<feature type="domain" description="Nudix hydrolase" evidence="7">
    <location>
        <begin position="27"/>
        <end position="227"/>
    </location>
</feature>
<comment type="cofactor">
    <cofactor evidence="2">
        <name>Mg(2+)</name>
        <dbReference type="ChEBI" id="CHEBI:18420"/>
    </cofactor>
</comment>
<comment type="cofactor">
    <cofactor evidence="1">
        <name>Mn(2+)</name>
        <dbReference type="ChEBI" id="CHEBI:29035"/>
    </cofactor>
</comment>
<dbReference type="SUPFAM" id="SSF55811">
    <property type="entry name" value="Nudix"/>
    <property type="match status" value="1"/>
</dbReference>
<evidence type="ECO:0000256" key="3">
    <source>
        <dbReference type="ARBA" id="ARBA00022723"/>
    </source>
</evidence>
<keyword evidence="3" id="KW-0479">Metal-binding</keyword>
<dbReference type="GO" id="GO:0016818">
    <property type="term" value="F:hydrolase activity, acting on acid anhydrides, in phosphorus-containing anhydrides"/>
    <property type="evidence" value="ECO:0007669"/>
    <property type="project" value="InterPro"/>
</dbReference>
<evidence type="ECO:0000256" key="4">
    <source>
        <dbReference type="ARBA" id="ARBA00022801"/>
    </source>
</evidence>
<dbReference type="InterPro" id="IPR015797">
    <property type="entry name" value="NUDIX_hydrolase-like_dom_sf"/>
</dbReference>
<proteinExistence type="predicted"/>
<protein>
    <submittedName>
        <fullName evidence="8">NUDIX domain-containing protein</fullName>
    </submittedName>
</protein>
<name>A0AAE5C8Z5_9BACT</name>
<keyword evidence="6" id="KW-0464">Manganese</keyword>
<evidence type="ECO:0000256" key="5">
    <source>
        <dbReference type="ARBA" id="ARBA00022842"/>
    </source>
</evidence>
<evidence type="ECO:0000259" key="7">
    <source>
        <dbReference type="PROSITE" id="PS51462"/>
    </source>
</evidence>
<dbReference type="GO" id="GO:0046872">
    <property type="term" value="F:metal ion binding"/>
    <property type="evidence" value="ECO:0007669"/>
    <property type="project" value="UniProtKB-KW"/>
</dbReference>
<keyword evidence="5" id="KW-0460">Magnesium</keyword>
<evidence type="ECO:0000256" key="6">
    <source>
        <dbReference type="ARBA" id="ARBA00023211"/>
    </source>
</evidence>
<reference evidence="8 9" key="1">
    <citation type="submission" date="2020-01" db="EMBL/GenBank/DDBJ databases">
        <title>Genomes assembled from Gulf of Kutch pelagic sediment metagenomes.</title>
        <authorList>
            <person name="Chandrashekar M."/>
            <person name="Mahajan M.S."/>
            <person name="Dave K.J."/>
            <person name="Vatsa P."/>
            <person name="Nathani N.M."/>
        </authorList>
    </citation>
    <scope>NUCLEOTIDE SEQUENCE [LARGE SCALE GENOMIC DNA]</scope>
    <source>
        <strain evidence="8">KS3-K002</strain>
    </source>
</reference>
<comment type="caution">
    <text evidence="8">The sequence shown here is derived from an EMBL/GenBank/DDBJ whole genome shotgun (WGS) entry which is preliminary data.</text>
</comment>
<evidence type="ECO:0000313" key="9">
    <source>
        <dbReference type="Proteomes" id="UP000702544"/>
    </source>
</evidence>
<evidence type="ECO:0000256" key="2">
    <source>
        <dbReference type="ARBA" id="ARBA00001946"/>
    </source>
</evidence>
<dbReference type="EMBL" id="JAACAK010000049">
    <property type="protein sequence ID" value="NIR74956.1"/>
    <property type="molecule type" value="Genomic_DNA"/>
</dbReference>
<dbReference type="PROSITE" id="PS51462">
    <property type="entry name" value="NUDIX"/>
    <property type="match status" value="1"/>
</dbReference>
<dbReference type="PANTHER" id="PTHR12318:SF0">
    <property type="entry name" value="ACYL-COENZYME A DIPHOSPHATASE NUDT19"/>
    <property type="match status" value="1"/>
</dbReference>
<sequence length="281" mass="31107">MTELRYHMEAQELAAAEAAGPDHVPVVPRPAAAVILARDRDSGPEVLLVRRRSDVGFAAGAYVFPGGTLDAADGDAAWDEWLDPPPPEAMAGADDPHGPTARTFVVAALRELFEETGVLIASDPIPDPDRLAADRDALVVGKKLFREIIADSGARLAGDRLTLCARWITPESLSRRYDARFFLAAAPADVQVRPERGELVEHVWIAPAVALERYFRYDFPMLFPTARTLSWLEEGESVEDWRRRARDREVRAILPRLRRVNGDVVPVIPGDPRYDEREGDG</sequence>
<evidence type="ECO:0000313" key="8">
    <source>
        <dbReference type="EMBL" id="NIR74956.1"/>
    </source>
</evidence>
<organism evidence="8 9">
    <name type="scientific">Candidatus Kutchimonas denitrificans</name>
    <dbReference type="NCBI Taxonomy" id="3056748"/>
    <lineage>
        <taxon>Bacteria</taxon>
        <taxon>Pseudomonadati</taxon>
        <taxon>Gemmatimonadota</taxon>
        <taxon>Gemmatimonadia</taxon>
        <taxon>Candidatus Palauibacterales</taxon>
        <taxon>Candidatus Palauibacteraceae</taxon>
        <taxon>Candidatus Kutchimonas</taxon>
    </lineage>
</organism>
<dbReference type="AlphaFoldDB" id="A0AAE5C8Z5"/>
<dbReference type="Proteomes" id="UP000702544">
    <property type="component" value="Unassembled WGS sequence"/>
</dbReference>
<dbReference type="Gene3D" id="3.90.79.10">
    <property type="entry name" value="Nucleoside Triphosphate Pyrophosphohydrolase"/>
    <property type="match status" value="1"/>
</dbReference>